<keyword evidence="1" id="KW-0175">Coiled coil</keyword>
<evidence type="ECO:0000313" key="3">
    <source>
        <dbReference type="Proteomes" id="UP000193834"/>
    </source>
</evidence>
<accession>A0A1X7KC34</accession>
<protein>
    <submittedName>
        <fullName evidence="2">Putative cell-wall binding lipoprotein</fullName>
    </submittedName>
</protein>
<keyword evidence="3" id="KW-1185">Reference proteome</keyword>
<keyword evidence="2" id="KW-0449">Lipoprotein</keyword>
<dbReference type="OrthoDB" id="2576511at2"/>
<dbReference type="Pfam" id="PF10368">
    <property type="entry name" value="YkyA"/>
    <property type="match status" value="1"/>
</dbReference>
<dbReference type="EMBL" id="FXAZ01000002">
    <property type="protein sequence ID" value="SMG38766.1"/>
    <property type="molecule type" value="Genomic_DNA"/>
</dbReference>
<dbReference type="Proteomes" id="UP000193834">
    <property type="component" value="Unassembled WGS sequence"/>
</dbReference>
<reference evidence="2 3" key="1">
    <citation type="submission" date="2017-04" db="EMBL/GenBank/DDBJ databases">
        <authorList>
            <person name="Afonso C.L."/>
            <person name="Miller P.J."/>
            <person name="Scott M.A."/>
            <person name="Spackman E."/>
            <person name="Goraichik I."/>
            <person name="Dimitrov K.M."/>
            <person name="Suarez D.L."/>
            <person name="Swayne D.E."/>
        </authorList>
    </citation>
    <scope>NUCLEOTIDE SEQUENCE [LARGE SCALE GENOMIC DNA]</scope>
    <source>
        <strain evidence="2 3">11</strain>
    </source>
</reference>
<evidence type="ECO:0000256" key="1">
    <source>
        <dbReference type="SAM" id="Coils"/>
    </source>
</evidence>
<evidence type="ECO:0000313" key="2">
    <source>
        <dbReference type="EMBL" id="SMG38766.1"/>
    </source>
</evidence>
<dbReference type="InterPro" id="IPR019454">
    <property type="entry name" value="Lipoprot_YkyA-like"/>
</dbReference>
<dbReference type="AlphaFoldDB" id="A0A1X7KC34"/>
<dbReference type="RefSeq" id="WP_085494505.1">
    <property type="nucleotide sequence ID" value="NZ_FXAZ01000002.1"/>
</dbReference>
<dbReference type="InterPro" id="IPR036785">
    <property type="entry name" value="YkyA-like_sf"/>
</dbReference>
<dbReference type="PROSITE" id="PS51257">
    <property type="entry name" value="PROKAR_LIPOPROTEIN"/>
    <property type="match status" value="1"/>
</dbReference>
<sequence>MFMRKIISSTAVILTMLVVLTGCGTPAIDLFIDHVEKASAAETEVPALFEQLKQLEEKDQAHYANILEQGKDSNVNVQTLIDNSAKALEERKQAMDKVKQQLDEAMKQLGDQTSTVKDIKDDGLRQQAQDVLGAYNGRYEAFQQFYKSYDEWVKAEQAVYEQLKATDTKLKSIQESVAARNQAFKQAEQFKEQFNGFTEQFNVKKQALYAAAGVNQK</sequence>
<name>A0A1X7KC34_9BACL</name>
<feature type="coiled-coil region" evidence="1">
    <location>
        <begin position="38"/>
        <end position="115"/>
    </location>
</feature>
<dbReference type="Gene3D" id="1.20.120.570">
    <property type="entry name" value="YkyA-like"/>
    <property type="match status" value="1"/>
</dbReference>
<proteinExistence type="predicted"/>
<dbReference type="STRING" id="1852522.SAMN06295960_2332"/>
<gene>
    <name evidence="2" type="ORF">SAMN06295960_2332</name>
</gene>
<organism evidence="2 3">
    <name type="scientific">Paenibacillus aquistagni</name>
    <dbReference type="NCBI Taxonomy" id="1852522"/>
    <lineage>
        <taxon>Bacteria</taxon>
        <taxon>Bacillati</taxon>
        <taxon>Bacillota</taxon>
        <taxon>Bacilli</taxon>
        <taxon>Bacillales</taxon>
        <taxon>Paenibacillaceae</taxon>
        <taxon>Paenibacillus</taxon>
    </lineage>
</organism>
<dbReference type="SUPFAM" id="SSF140423">
    <property type="entry name" value="MW0975(SA0943)-like"/>
    <property type="match status" value="1"/>
</dbReference>